<evidence type="ECO:0000313" key="3">
    <source>
        <dbReference type="Proteomes" id="UP000198432"/>
    </source>
</evidence>
<name>A0A239E9I2_9BACT</name>
<keyword evidence="1" id="KW-1133">Transmembrane helix</keyword>
<dbReference type="AlphaFoldDB" id="A0A239E9I2"/>
<accession>A0A239E9I2</accession>
<keyword evidence="1" id="KW-0472">Membrane</keyword>
<sequence>MVQHVSIWPVLVLAFIHFFGTRLRFWAGVPRSIWLSAAGGSSVAYVFLHLFPELSEGQEHIEQAFPGEGFLSHHVYIMALLGLTVFFGLERSVIDSKKENKEEEGVYVPSPGLFWLHIASFAVYNALIGYILFYREEGPLRKLILFTVAMALHFIVNDFGLMDHYRYRYRKYGRWLLVLALIGGWSVGYLIEVSHTIIVLVLSFIGGGVILNVLKEELPEERKSRYWAFALGVIAYAILLLSL</sequence>
<proteinExistence type="predicted"/>
<evidence type="ECO:0000313" key="2">
    <source>
        <dbReference type="EMBL" id="SNS41420.1"/>
    </source>
</evidence>
<feature type="transmembrane region" description="Helical" evidence="1">
    <location>
        <begin position="172"/>
        <end position="191"/>
    </location>
</feature>
<protein>
    <recommendedName>
        <fullName evidence="4">ZIP Zinc transporter</fullName>
    </recommendedName>
</protein>
<organism evidence="2 3">
    <name type="scientific">Pontibacter ummariensis</name>
    <dbReference type="NCBI Taxonomy" id="1610492"/>
    <lineage>
        <taxon>Bacteria</taxon>
        <taxon>Pseudomonadati</taxon>
        <taxon>Bacteroidota</taxon>
        <taxon>Cytophagia</taxon>
        <taxon>Cytophagales</taxon>
        <taxon>Hymenobacteraceae</taxon>
        <taxon>Pontibacter</taxon>
    </lineage>
</organism>
<dbReference type="OrthoDB" id="21325at2"/>
<dbReference type="EMBL" id="FZOQ01000006">
    <property type="protein sequence ID" value="SNS41420.1"/>
    <property type="molecule type" value="Genomic_DNA"/>
</dbReference>
<feature type="transmembrane region" description="Helical" evidence="1">
    <location>
        <begin position="32"/>
        <end position="51"/>
    </location>
</feature>
<feature type="transmembrane region" description="Helical" evidence="1">
    <location>
        <begin position="71"/>
        <end position="89"/>
    </location>
</feature>
<dbReference type="RefSeq" id="WP_089318729.1">
    <property type="nucleotide sequence ID" value="NZ_FZOQ01000006.1"/>
</dbReference>
<feature type="transmembrane region" description="Helical" evidence="1">
    <location>
        <begin position="143"/>
        <end position="160"/>
    </location>
</feature>
<evidence type="ECO:0008006" key="4">
    <source>
        <dbReference type="Google" id="ProtNLM"/>
    </source>
</evidence>
<dbReference type="Proteomes" id="UP000198432">
    <property type="component" value="Unassembled WGS sequence"/>
</dbReference>
<gene>
    <name evidence="2" type="ORF">SAMN06296052_10668</name>
</gene>
<keyword evidence="1" id="KW-0812">Transmembrane</keyword>
<feature type="transmembrane region" description="Helical" evidence="1">
    <location>
        <begin position="226"/>
        <end position="242"/>
    </location>
</feature>
<feature type="transmembrane region" description="Helical" evidence="1">
    <location>
        <begin position="110"/>
        <end position="131"/>
    </location>
</feature>
<reference evidence="3" key="1">
    <citation type="submission" date="2017-06" db="EMBL/GenBank/DDBJ databases">
        <authorList>
            <person name="Varghese N."/>
            <person name="Submissions S."/>
        </authorList>
    </citation>
    <scope>NUCLEOTIDE SEQUENCE [LARGE SCALE GENOMIC DNA]</scope>
    <source>
        <strain evidence="3">NKM1</strain>
    </source>
</reference>
<evidence type="ECO:0000256" key="1">
    <source>
        <dbReference type="SAM" id="Phobius"/>
    </source>
</evidence>
<feature type="transmembrane region" description="Helical" evidence="1">
    <location>
        <begin position="6"/>
        <end position="25"/>
    </location>
</feature>
<feature type="transmembrane region" description="Helical" evidence="1">
    <location>
        <begin position="197"/>
        <end position="214"/>
    </location>
</feature>
<keyword evidence="3" id="KW-1185">Reference proteome</keyword>